<protein>
    <submittedName>
        <fullName evidence="1">Uncharacterized protein</fullName>
    </submittedName>
</protein>
<organism evidence="1">
    <name type="scientific">bioreactor metagenome</name>
    <dbReference type="NCBI Taxonomy" id="1076179"/>
    <lineage>
        <taxon>unclassified sequences</taxon>
        <taxon>metagenomes</taxon>
        <taxon>ecological metagenomes</taxon>
    </lineage>
</organism>
<accession>A0A644V711</accession>
<name>A0A644V711_9ZZZZ</name>
<dbReference type="EMBL" id="VSSQ01000233">
    <property type="protein sequence ID" value="MPL87124.1"/>
    <property type="molecule type" value="Genomic_DNA"/>
</dbReference>
<evidence type="ECO:0000313" key="1">
    <source>
        <dbReference type="EMBL" id="MPL87124.1"/>
    </source>
</evidence>
<gene>
    <name evidence="1" type="ORF">SDC9_33118</name>
</gene>
<proteinExistence type="predicted"/>
<comment type="caution">
    <text evidence="1">The sequence shown here is derived from an EMBL/GenBank/DDBJ whole genome shotgun (WGS) entry which is preliminary data.</text>
</comment>
<dbReference type="AlphaFoldDB" id="A0A644V711"/>
<sequence>MALPTIATAITTTIVKQAIGVGSNNVGALCSSSNINKWSKFKPVRYAQVAPNRGAGANWWQAQDGNCGLNIPNYPSMPAMFSALRSGVTMWNYLQPRGGASQPFRLADFAGYEHAAKPPLVPMRLNPTYYASLGTMGTALDLRVQSAYELTINDIGRTYNLADMYFGVAICKQGTSGYKYMTDTVTMGNGGGGGINVPIGGELGTYEVVYFLAATPKATFNDPDIINTFIPIPDAMQIVDIQSSAISVFVTGSFALMQADYSITIYNNQPIPLTLNGCNIAFRYGNKAPGDAMVVGEKNKSLGTVTVQGNSSTTLTGNITAVGADYPTLGGYLYFSNLTNTAYNKRGEFEA</sequence>
<reference evidence="1" key="1">
    <citation type="submission" date="2019-08" db="EMBL/GenBank/DDBJ databases">
        <authorList>
            <person name="Kucharzyk K."/>
            <person name="Murdoch R.W."/>
            <person name="Higgins S."/>
            <person name="Loffler F."/>
        </authorList>
    </citation>
    <scope>NUCLEOTIDE SEQUENCE</scope>
</reference>